<reference evidence="1" key="1">
    <citation type="submission" date="2019-08" db="EMBL/GenBank/DDBJ databases">
        <authorList>
            <person name="Kucharzyk K."/>
            <person name="Murdoch R.W."/>
            <person name="Higgins S."/>
            <person name="Loffler F."/>
        </authorList>
    </citation>
    <scope>NUCLEOTIDE SEQUENCE</scope>
</reference>
<accession>A0A644XPV9</accession>
<dbReference type="AlphaFoldDB" id="A0A644XPV9"/>
<protein>
    <submittedName>
        <fullName evidence="1">Uncharacterized protein</fullName>
    </submittedName>
</protein>
<organism evidence="1">
    <name type="scientific">bioreactor metagenome</name>
    <dbReference type="NCBI Taxonomy" id="1076179"/>
    <lineage>
        <taxon>unclassified sequences</taxon>
        <taxon>metagenomes</taxon>
        <taxon>ecological metagenomes</taxon>
    </lineage>
</organism>
<sequence length="70" mass="7918">MDAELAQKLIGRAKEGRVADGILTSDFYDQIEFLQLGYRVVTAHTAHFFHVCAGNRLAVSDHRKRFQQGL</sequence>
<evidence type="ECO:0000313" key="1">
    <source>
        <dbReference type="EMBL" id="MPM18165.1"/>
    </source>
</evidence>
<name>A0A644XPV9_9ZZZZ</name>
<dbReference type="EMBL" id="VSSQ01002931">
    <property type="protein sequence ID" value="MPM18165.1"/>
    <property type="molecule type" value="Genomic_DNA"/>
</dbReference>
<gene>
    <name evidence="1" type="ORF">SDC9_64571</name>
</gene>
<proteinExistence type="predicted"/>
<comment type="caution">
    <text evidence="1">The sequence shown here is derived from an EMBL/GenBank/DDBJ whole genome shotgun (WGS) entry which is preliminary data.</text>
</comment>